<evidence type="ECO:0000259" key="1">
    <source>
        <dbReference type="Pfam" id="PF00899"/>
    </source>
</evidence>
<feature type="domain" description="THIF-type NAD/FAD binding fold" evidence="1">
    <location>
        <begin position="2"/>
        <end position="96"/>
    </location>
</feature>
<protein>
    <recommendedName>
        <fullName evidence="1">THIF-type NAD/FAD binding fold domain-containing protein</fullName>
    </recommendedName>
</protein>
<comment type="caution">
    <text evidence="3">The sequence shown here is derived from an EMBL/GenBank/DDBJ whole genome shotgun (WGS) entry which is preliminary data.</text>
</comment>
<dbReference type="Gene3D" id="3.40.50.720">
    <property type="entry name" value="NAD(P)-binding Rossmann-like Domain"/>
    <property type="match status" value="1"/>
</dbReference>
<gene>
    <name evidence="2" type="ORF">ATZ36_03050</name>
    <name evidence="3" type="ORF">ATZ36_15830</name>
</gene>
<proteinExistence type="predicted"/>
<dbReference type="AlphaFoldDB" id="A0A1E5IMV0"/>
<accession>A0A1E5IMV0</accession>
<organism evidence="3 4">
    <name type="scientific">Endomicrobium trichonymphae</name>
    <dbReference type="NCBI Taxonomy" id="1408204"/>
    <lineage>
        <taxon>Bacteria</taxon>
        <taxon>Pseudomonadati</taxon>
        <taxon>Elusimicrobiota</taxon>
        <taxon>Endomicrobiia</taxon>
        <taxon>Endomicrobiales</taxon>
        <taxon>Endomicrobiaceae</taxon>
        <taxon>Candidatus Endomicrobiellum</taxon>
    </lineage>
</organism>
<evidence type="ECO:0000313" key="3">
    <source>
        <dbReference type="EMBL" id="OEG71268.1"/>
    </source>
</evidence>
<reference evidence="3 4" key="1">
    <citation type="submission" date="2015-11" db="EMBL/GenBank/DDBJ databases">
        <title>Evidence for parallel genomic evolution in an endosymbiosis of termite gut flagellates.</title>
        <authorList>
            <person name="Zheng H."/>
        </authorList>
    </citation>
    <scope>NUCLEOTIDE SEQUENCE [LARGE SCALE GENOMIC DNA]</scope>
    <source>
        <strain evidence="3 4">CET450</strain>
    </source>
</reference>
<dbReference type="GO" id="GO:0008641">
    <property type="term" value="F:ubiquitin-like modifier activating enzyme activity"/>
    <property type="evidence" value="ECO:0007669"/>
    <property type="project" value="InterPro"/>
</dbReference>
<dbReference type="SUPFAM" id="SSF69572">
    <property type="entry name" value="Activating enzymes of the ubiquitin-like proteins"/>
    <property type="match status" value="1"/>
</dbReference>
<dbReference type="InterPro" id="IPR035985">
    <property type="entry name" value="Ubiquitin-activating_enz"/>
</dbReference>
<dbReference type="GO" id="GO:0061503">
    <property type="term" value="F:tRNA threonylcarbamoyladenosine dehydratase"/>
    <property type="evidence" value="ECO:0007669"/>
    <property type="project" value="TreeGrafter"/>
</dbReference>
<dbReference type="EMBL" id="LNVX01000227">
    <property type="protein sequence ID" value="OEG71268.1"/>
    <property type="molecule type" value="Genomic_DNA"/>
</dbReference>
<dbReference type="Proteomes" id="UP000095237">
    <property type="component" value="Unassembled WGS sequence"/>
</dbReference>
<dbReference type="InterPro" id="IPR000594">
    <property type="entry name" value="ThiF_NAD_FAD-bd"/>
</dbReference>
<evidence type="ECO:0000313" key="4">
    <source>
        <dbReference type="Proteomes" id="UP000095237"/>
    </source>
</evidence>
<dbReference type="EMBL" id="LNVX01000240">
    <property type="protein sequence ID" value="OEG71064.1"/>
    <property type="molecule type" value="Genomic_DNA"/>
</dbReference>
<dbReference type="PANTHER" id="PTHR43267">
    <property type="entry name" value="TRNA THREONYLCARBAMOYLADENOSINE DEHYDRATASE"/>
    <property type="match status" value="1"/>
</dbReference>
<evidence type="ECO:0000313" key="2">
    <source>
        <dbReference type="EMBL" id="OEG71064.1"/>
    </source>
</evidence>
<dbReference type="InterPro" id="IPR045886">
    <property type="entry name" value="ThiF/MoeB/HesA"/>
</dbReference>
<sequence>MLVCGAGGVGSPTLTYILQQRAIGDIGLCDFDATSPSNLNRQILYTLAEIGKQKTQTTKEKLGKFNLDVKVRIYSERLTEDTAGDIFKNYDVLTDGHRQLSKQVFDKYSSL</sequence>
<dbReference type="Pfam" id="PF00899">
    <property type="entry name" value="ThiF"/>
    <property type="match status" value="1"/>
</dbReference>
<keyword evidence="4" id="KW-1185">Reference proteome</keyword>
<dbReference type="GO" id="GO:0061504">
    <property type="term" value="P:cyclic threonylcarbamoyladenosine biosynthetic process"/>
    <property type="evidence" value="ECO:0007669"/>
    <property type="project" value="TreeGrafter"/>
</dbReference>
<dbReference type="PANTHER" id="PTHR43267:SF1">
    <property type="entry name" value="TRNA THREONYLCARBAMOYLADENOSINE DEHYDRATASE"/>
    <property type="match status" value="1"/>
</dbReference>
<name>A0A1E5IMV0_ENDTX</name>